<dbReference type="RefSeq" id="WP_162255436.1">
    <property type="nucleotide sequence ID" value="NZ_CAAKHA010000020.1"/>
</dbReference>
<sequence length="57" mass="6724">MLKLQGKYNEAKVFTNNVDETATGQIIDLCNQEFVKDSQIRIMQIHMREQVVRLEQQ</sequence>
<reference evidence="1 2" key="1">
    <citation type="submission" date="2019-04" db="EMBL/GenBank/DDBJ databases">
        <authorList>
            <person name="Patino-Navarrete R."/>
            <person name="Patino Navarrete R."/>
        </authorList>
    </citation>
    <scope>NUCLEOTIDE SEQUENCE [LARGE SCALE GENOMIC DNA]</scope>
    <source>
        <strain evidence="1">Bacillus thuringiensis strain AR23</strain>
    </source>
</reference>
<name>A0AAX3HQ97_BACTI</name>
<dbReference type="EMBL" id="CAAKHA010000020">
    <property type="protein sequence ID" value="VIJ04716.1"/>
    <property type="molecule type" value="Genomic_DNA"/>
</dbReference>
<organism evidence="1 2">
    <name type="scientific">Bacillus thuringiensis subsp. israelensis</name>
    <dbReference type="NCBI Taxonomy" id="1430"/>
    <lineage>
        <taxon>Bacteria</taxon>
        <taxon>Bacillati</taxon>
        <taxon>Bacillota</taxon>
        <taxon>Bacilli</taxon>
        <taxon>Bacillales</taxon>
        <taxon>Bacillaceae</taxon>
        <taxon>Bacillus</taxon>
        <taxon>Bacillus cereus group</taxon>
    </lineage>
</organism>
<accession>A0AAX3HQ97</accession>
<dbReference type="AlphaFoldDB" id="A0AAX3HQ97"/>
<evidence type="ECO:0000313" key="1">
    <source>
        <dbReference type="EMBL" id="VIJ04716.1"/>
    </source>
</evidence>
<gene>
    <name evidence="1" type="ORF">BTAR23_AR23_02987</name>
</gene>
<comment type="caution">
    <text evidence="1">The sequence shown here is derived from an EMBL/GenBank/DDBJ whole genome shotgun (WGS) entry which is preliminary data.</text>
</comment>
<protein>
    <submittedName>
        <fullName evidence="1">Uncharacterized protein</fullName>
    </submittedName>
</protein>
<proteinExistence type="predicted"/>
<evidence type="ECO:0000313" key="2">
    <source>
        <dbReference type="Proteomes" id="UP000508034"/>
    </source>
</evidence>
<dbReference type="Proteomes" id="UP000508034">
    <property type="component" value="Unassembled WGS sequence"/>
</dbReference>